<name>A0ABW1YQ04_9GAMM</name>
<evidence type="ECO:0000313" key="1">
    <source>
        <dbReference type="EMBL" id="MFC6634844.1"/>
    </source>
</evidence>
<dbReference type="EMBL" id="JBHSVR010000001">
    <property type="protein sequence ID" value="MFC6634844.1"/>
    <property type="molecule type" value="Genomic_DNA"/>
</dbReference>
<proteinExistence type="predicted"/>
<sequence length="298" mass="34265">MEEGENPSTDYFVMPFLREGNTTPVRRFFSQIPSEEQLDGATLIFVRYIPAKWKTLVESCRDRMAAVYFFMDDDLFDWRAFAAMPLRYQLKLFRLSWSHRKWLQSIDARLLVSTPYLQRKYADWQPQLLPPRPLAERESSPMLTLFYHGSASHGGDLRWLRPVIAEVLERNERLAFEVIGDSAVNKLFKGLPRVQVLHPMKWPSYRALISRPGRSIGLAPLVDSRFNRARSHTKFFDITAAGAVGVYAEGPVYGGIVAHEKNGLLLPMERQAWVDGILRLVADEPLRERLLEGARACL</sequence>
<dbReference type="Proteomes" id="UP001596425">
    <property type="component" value="Unassembled WGS sequence"/>
</dbReference>
<comment type="caution">
    <text evidence="1">The sequence shown here is derived from an EMBL/GenBank/DDBJ whole genome shotgun (WGS) entry which is preliminary data.</text>
</comment>
<evidence type="ECO:0000313" key="2">
    <source>
        <dbReference type="Proteomes" id="UP001596425"/>
    </source>
</evidence>
<keyword evidence="2" id="KW-1185">Reference proteome</keyword>
<organism evidence="1 2">
    <name type="scientific">Microbulbifer taiwanensis</name>
    <dbReference type="NCBI Taxonomy" id="986746"/>
    <lineage>
        <taxon>Bacteria</taxon>
        <taxon>Pseudomonadati</taxon>
        <taxon>Pseudomonadota</taxon>
        <taxon>Gammaproteobacteria</taxon>
        <taxon>Cellvibrionales</taxon>
        <taxon>Microbulbiferaceae</taxon>
        <taxon>Microbulbifer</taxon>
    </lineage>
</organism>
<gene>
    <name evidence="1" type="ORF">ACFQBM_16270</name>
</gene>
<protein>
    <submittedName>
        <fullName evidence="1">Glycosyltransferase family 1 protein</fullName>
    </submittedName>
</protein>
<reference evidence="2" key="1">
    <citation type="journal article" date="2019" name="Int. J. Syst. Evol. Microbiol.">
        <title>The Global Catalogue of Microorganisms (GCM) 10K type strain sequencing project: providing services to taxonomists for standard genome sequencing and annotation.</title>
        <authorList>
            <consortium name="The Broad Institute Genomics Platform"/>
            <consortium name="The Broad Institute Genome Sequencing Center for Infectious Disease"/>
            <person name="Wu L."/>
            <person name="Ma J."/>
        </authorList>
    </citation>
    <scope>NUCLEOTIDE SEQUENCE [LARGE SCALE GENOMIC DNA]</scope>
    <source>
        <strain evidence="2">CGMCC 1.13718</strain>
    </source>
</reference>
<dbReference type="RefSeq" id="WP_319024513.1">
    <property type="nucleotide sequence ID" value="NZ_JACZFR010000017.1"/>
</dbReference>
<accession>A0ABW1YQ04</accession>